<dbReference type="PANTHER" id="PTHR37017:SF11">
    <property type="entry name" value="ESTERASE_LIPASE_THIOESTERASE DOMAIN-CONTAINING PROTEIN"/>
    <property type="match status" value="1"/>
</dbReference>
<dbReference type="AlphaFoldDB" id="A0A6A6CRY1"/>
<dbReference type="EMBL" id="ML993590">
    <property type="protein sequence ID" value="KAF2168582.1"/>
    <property type="molecule type" value="Genomic_DNA"/>
</dbReference>
<dbReference type="Pfam" id="PF12697">
    <property type="entry name" value="Abhydrolase_6"/>
    <property type="match status" value="1"/>
</dbReference>
<gene>
    <name evidence="2" type="ORF">M409DRAFT_21332</name>
</gene>
<dbReference type="Proteomes" id="UP000799537">
    <property type="component" value="Unassembled WGS sequence"/>
</dbReference>
<proteinExistence type="predicted"/>
<feature type="domain" description="AB hydrolase-1" evidence="1">
    <location>
        <begin position="6"/>
        <end position="237"/>
    </location>
</feature>
<dbReference type="Gene3D" id="3.40.50.1820">
    <property type="entry name" value="alpha/beta hydrolase"/>
    <property type="match status" value="1"/>
</dbReference>
<dbReference type="PANTHER" id="PTHR37017">
    <property type="entry name" value="AB HYDROLASE-1 DOMAIN-CONTAINING PROTEIN-RELATED"/>
    <property type="match status" value="1"/>
</dbReference>
<keyword evidence="3" id="KW-1185">Reference proteome</keyword>
<dbReference type="OrthoDB" id="1263307at2759"/>
<dbReference type="InterPro" id="IPR029058">
    <property type="entry name" value="AB_hydrolase_fold"/>
</dbReference>
<evidence type="ECO:0000259" key="1">
    <source>
        <dbReference type="Pfam" id="PF12697"/>
    </source>
</evidence>
<evidence type="ECO:0000313" key="3">
    <source>
        <dbReference type="Proteomes" id="UP000799537"/>
    </source>
</evidence>
<dbReference type="SUPFAM" id="SSF53474">
    <property type="entry name" value="alpha/beta-Hydrolases"/>
    <property type="match status" value="1"/>
</dbReference>
<dbReference type="InterPro" id="IPR000073">
    <property type="entry name" value="AB_hydrolase_1"/>
</dbReference>
<reference evidence="2" key="1">
    <citation type="journal article" date="2020" name="Stud. Mycol.">
        <title>101 Dothideomycetes genomes: a test case for predicting lifestyles and emergence of pathogens.</title>
        <authorList>
            <person name="Haridas S."/>
            <person name="Albert R."/>
            <person name="Binder M."/>
            <person name="Bloem J."/>
            <person name="Labutti K."/>
            <person name="Salamov A."/>
            <person name="Andreopoulos B."/>
            <person name="Baker S."/>
            <person name="Barry K."/>
            <person name="Bills G."/>
            <person name="Bluhm B."/>
            <person name="Cannon C."/>
            <person name="Castanera R."/>
            <person name="Culley D."/>
            <person name="Daum C."/>
            <person name="Ezra D."/>
            <person name="Gonzalez J."/>
            <person name="Henrissat B."/>
            <person name="Kuo A."/>
            <person name="Liang C."/>
            <person name="Lipzen A."/>
            <person name="Lutzoni F."/>
            <person name="Magnuson J."/>
            <person name="Mondo S."/>
            <person name="Nolan M."/>
            <person name="Ohm R."/>
            <person name="Pangilinan J."/>
            <person name="Park H.-J."/>
            <person name="Ramirez L."/>
            <person name="Alfaro M."/>
            <person name="Sun H."/>
            <person name="Tritt A."/>
            <person name="Yoshinaga Y."/>
            <person name="Zwiers L.-H."/>
            <person name="Turgeon B."/>
            <person name="Goodwin S."/>
            <person name="Spatafora J."/>
            <person name="Crous P."/>
            <person name="Grigoriev I."/>
        </authorList>
    </citation>
    <scope>NUCLEOTIDE SEQUENCE</scope>
    <source>
        <strain evidence="2">ATCC 36951</strain>
    </source>
</reference>
<name>A0A6A6CRY1_ZASCE</name>
<organism evidence="2 3">
    <name type="scientific">Zasmidium cellare ATCC 36951</name>
    <dbReference type="NCBI Taxonomy" id="1080233"/>
    <lineage>
        <taxon>Eukaryota</taxon>
        <taxon>Fungi</taxon>
        <taxon>Dikarya</taxon>
        <taxon>Ascomycota</taxon>
        <taxon>Pezizomycotina</taxon>
        <taxon>Dothideomycetes</taxon>
        <taxon>Dothideomycetidae</taxon>
        <taxon>Mycosphaerellales</taxon>
        <taxon>Mycosphaerellaceae</taxon>
        <taxon>Zasmidium</taxon>
    </lineage>
</organism>
<accession>A0A6A6CRY1</accession>
<sequence length="251" mass="27309">MSNLHFVLVHGAYHRAWHFKFLQEELEKAGHKVSTLDLPSGSEDGPEDNAMSADTSAIKSALETAASHSPTIVPVFHSYGGIPGSDAAAELSEAAKNKVLRLIFIGSFIFPANTSLLSLSGGKTASWAQPVPENPKYRYVPDPIPTFFHDVEPARAQEAAAHLVQNAVSAFREPTKYAGWSGFECTYVFCEEDRVVPSAAAERMLGAMTEAQRKRWRTEEIGGSHSPFLSRPAELARLLGRITAGEDGEKL</sequence>
<dbReference type="InterPro" id="IPR052897">
    <property type="entry name" value="Sec-Metab_Biosynth_Hydrolase"/>
</dbReference>
<protein>
    <recommendedName>
        <fullName evidence="1">AB hydrolase-1 domain-containing protein</fullName>
    </recommendedName>
</protein>
<dbReference type="RefSeq" id="XP_033669471.1">
    <property type="nucleotide sequence ID" value="XM_033805808.1"/>
</dbReference>
<evidence type="ECO:0000313" key="2">
    <source>
        <dbReference type="EMBL" id="KAF2168582.1"/>
    </source>
</evidence>
<dbReference type="GeneID" id="54559080"/>